<dbReference type="InterPro" id="IPR020568">
    <property type="entry name" value="Ribosomal_Su5_D2-typ_SF"/>
</dbReference>
<dbReference type="PANTHER" id="PTHR11953:SF1">
    <property type="entry name" value="EXOSOME COMPLEX COMPONENT RRP46"/>
    <property type="match status" value="1"/>
</dbReference>
<evidence type="ECO:0000313" key="7">
    <source>
        <dbReference type="EMBL" id="EFC46265.1"/>
    </source>
</evidence>
<dbReference type="FunCoup" id="D2VA88">
    <property type="interactions" value="192"/>
</dbReference>
<dbReference type="AlphaFoldDB" id="D2VA88"/>
<dbReference type="OMA" id="ITISIQV"/>
<gene>
    <name evidence="7" type="ORF">NAEGRDRAFT_32409</name>
</gene>
<dbReference type="GO" id="GO:0071028">
    <property type="term" value="P:nuclear mRNA surveillance"/>
    <property type="evidence" value="ECO:0007669"/>
    <property type="project" value="TreeGrafter"/>
</dbReference>
<keyword evidence="3" id="KW-0698">rRNA processing</keyword>
<dbReference type="Pfam" id="PF01138">
    <property type="entry name" value="RNase_PH"/>
    <property type="match status" value="1"/>
</dbReference>
<dbReference type="EMBL" id="GG738859">
    <property type="protein sequence ID" value="EFC46265.1"/>
    <property type="molecule type" value="Genomic_DNA"/>
</dbReference>
<sequence>MNKQILRRDQRKTSNQLRDMQVELGVLGKADGSVKFSQGNTTVICSVCGPESSMKEKGDQAIIDVMFQPRDKKASEEEKEYELIIRQTLENVILTNIYPRTVITISIQVVQYDGCLLSASLNAASLALLDAGVAMKTTLVSSSCSYLNSGDCLLDPTRIEQDFSSILHNDDSSSYIQYYKTSSKGPKVIVPKGFAFFVFDSAPLRNPSKTDSDDDSFLVTSITEGLLTDEALRECISLAKEGALSVYSLIRLTLERKSTTPVLPTNKVVASNNFIKPKDN</sequence>
<evidence type="ECO:0000256" key="1">
    <source>
        <dbReference type="ARBA" id="ARBA00004123"/>
    </source>
</evidence>
<dbReference type="InterPro" id="IPR050080">
    <property type="entry name" value="RNase_PH"/>
</dbReference>
<dbReference type="GO" id="GO:0003723">
    <property type="term" value="F:RNA binding"/>
    <property type="evidence" value="ECO:0007669"/>
    <property type="project" value="TreeGrafter"/>
</dbReference>
<dbReference type="GO" id="GO:0000177">
    <property type="term" value="C:cytoplasmic exosome (RNase complex)"/>
    <property type="evidence" value="ECO:0007669"/>
    <property type="project" value="TreeGrafter"/>
</dbReference>
<dbReference type="RefSeq" id="XP_002679009.1">
    <property type="nucleotide sequence ID" value="XM_002678963.1"/>
</dbReference>
<accession>D2VA88</accession>
<evidence type="ECO:0000256" key="4">
    <source>
        <dbReference type="ARBA" id="ARBA00022835"/>
    </source>
</evidence>
<dbReference type="KEGG" id="ngr:NAEGRDRAFT_32409"/>
<dbReference type="VEuPathDB" id="AmoebaDB:NAEGRDRAFT_32409"/>
<dbReference type="InParanoid" id="D2VA88"/>
<dbReference type="InterPro" id="IPR027408">
    <property type="entry name" value="PNPase/RNase_PH_dom_sf"/>
</dbReference>
<dbReference type="Gene3D" id="3.30.230.70">
    <property type="entry name" value="GHMP Kinase, N-terminal domain"/>
    <property type="match status" value="1"/>
</dbReference>
<evidence type="ECO:0000256" key="3">
    <source>
        <dbReference type="ARBA" id="ARBA00022552"/>
    </source>
</evidence>
<dbReference type="PANTHER" id="PTHR11953">
    <property type="entry name" value="EXOSOME COMPLEX COMPONENT"/>
    <property type="match status" value="1"/>
</dbReference>
<keyword evidence="8" id="KW-1185">Reference proteome</keyword>
<name>D2VA88_NAEGR</name>
<dbReference type="GeneID" id="8859382"/>
<reference evidence="7 8" key="1">
    <citation type="journal article" date="2010" name="Cell">
        <title>The genome of Naegleria gruberi illuminates early eukaryotic versatility.</title>
        <authorList>
            <person name="Fritz-Laylin L.K."/>
            <person name="Prochnik S.E."/>
            <person name="Ginger M.L."/>
            <person name="Dacks J.B."/>
            <person name="Carpenter M.L."/>
            <person name="Field M.C."/>
            <person name="Kuo A."/>
            <person name="Paredez A."/>
            <person name="Chapman J."/>
            <person name="Pham J."/>
            <person name="Shu S."/>
            <person name="Neupane R."/>
            <person name="Cipriano M."/>
            <person name="Mancuso J."/>
            <person name="Tu H."/>
            <person name="Salamov A."/>
            <person name="Lindquist E."/>
            <person name="Shapiro H."/>
            <person name="Lucas S."/>
            <person name="Grigoriev I.V."/>
            <person name="Cande W.Z."/>
            <person name="Fulton C."/>
            <person name="Rokhsar D.S."/>
            <person name="Dawson S.C."/>
        </authorList>
    </citation>
    <scope>NUCLEOTIDE SEQUENCE [LARGE SCALE GENOMIC DNA]</scope>
    <source>
        <strain evidence="7 8">NEG-M</strain>
    </source>
</reference>
<keyword evidence="5" id="KW-0539">Nucleus</keyword>
<dbReference type="OrthoDB" id="27298at2759"/>
<dbReference type="GO" id="GO:0005730">
    <property type="term" value="C:nucleolus"/>
    <property type="evidence" value="ECO:0007669"/>
    <property type="project" value="TreeGrafter"/>
</dbReference>
<evidence type="ECO:0000256" key="5">
    <source>
        <dbReference type="ARBA" id="ARBA00023242"/>
    </source>
</evidence>
<evidence type="ECO:0000313" key="8">
    <source>
        <dbReference type="Proteomes" id="UP000006671"/>
    </source>
</evidence>
<dbReference type="CDD" id="cd11372">
    <property type="entry name" value="RNase_PH_RRP46"/>
    <property type="match status" value="1"/>
</dbReference>
<evidence type="ECO:0000256" key="2">
    <source>
        <dbReference type="ARBA" id="ARBA00006678"/>
    </source>
</evidence>
<evidence type="ECO:0000259" key="6">
    <source>
        <dbReference type="Pfam" id="PF01138"/>
    </source>
</evidence>
<dbReference type="STRING" id="5762.D2VA88"/>
<protein>
    <submittedName>
        <fullName evidence="7">Predicted protein</fullName>
    </submittedName>
</protein>
<organism evidence="8">
    <name type="scientific">Naegleria gruberi</name>
    <name type="common">Amoeba</name>
    <dbReference type="NCBI Taxonomy" id="5762"/>
    <lineage>
        <taxon>Eukaryota</taxon>
        <taxon>Discoba</taxon>
        <taxon>Heterolobosea</taxon>
        <taxon>Tetramitia</taxon>
        <taxon>Eutetramitia</taxon>
        <taxon>Vahlkampfiidae</taxon>
        <taxon>Naegleria</taxon>
    </lineage>
</organism>
<dbReference type="GO" id="GO:0071051">
    <property type="term" value="P:poly(A)-dependent snoRNA 3'-end processing"/>
    <property type="evidence" value="ECO:0007669"/>
    <property type="project" value="TreeGrafter"/>
</dbReference>
<feature type="domain" description="Exoribonuclease phosphorolytic" evidence="6">
    <location>
        <begin position="16"/>
        <end position="133"/>
    </location>
</feature>
<comment type="similarity">
    <text evidence="2">Belongs to the RNase PH family.</text>
</comment>
<dbReference type="eggNOG" id="KOG1069">
    <property type="taxonomic scope" value="Eukaryota"/>
</dbReference>
<dbReference type="GO" id="GO:0034475">
    <property type="term" value="P:U4 snRNA 3'-end processing"/>
    <property type="evidence" value="ECO:0007669"/>
    <property type="project" value="TreeGrafter"/>
</dbReference>
<comment type="subcellular location">
    <subcellularLocation>
        <location evidence="1">Nucleus</location>
    </subcellularLocation>
</comment>
<dbReference type="SUPFAM" id="SSF54211">
    <property type="entry name" value="Ribosomal protein S5 domain 2-like"/>
    <property type="match status" value="1"/>
</dbReference>
<dbReference type="Proteomes" id="UP000006671">
    <property type="component" value="Unassembled WGS sequence"/>
</dbReference>
<proteinExistence type="inferred from homology"/>
<dbReference type="InterPro" id="IPR001247">
    <property type="entry name" value="ExoRNase_PH_dom1"/>
</dbReference>
<dbReference type="GO" id="GO:0000176">
    <property type="term" value="C:nuclear exosome (RNase complex)"/>
    <property type="evidence" value="ECO:0007669"/>
    <property type="project" value="TreeGrafter"/>
</dbReference>
<keyword evidence="4" id="KW-0271">Exosome</keyword>
<dbReference type="GO" id="GO:0006364">
    <property type="term" value="P:rRNA processing"/>
    <property type="evidence" value="ECO:0007669"/>
    <property type="project" value="UniProtKB-KW"/>
</dbReference>
<dbReference type="GO" id="GO:0016075">
    <property type="term" value="P:rRNA catabolic process"/>
    <property type="evidence" value="ECO:0007669"/>
    <property type="project" value="TreeGrafter"/>
</dbReference>